<organism evidence="2 3">
    <name type="scientific">Bosea eneae</name>
    <dbReference type="NCBI Taxonomy" id="151454"/>
    <lineage>
        <taxon>Bacteria</taxon>
        <taxon>Pseudomonadati</taxon>
        <taxon>Pseudomonadota</taxon>
        <taxon>Alphaproteobacteria</taxon>
        <taxon>Hyphomicrobiales</taxon>
        <taxon>Boseaceae</taxon>
        <taxon>Bosea</taxon>
    </lineage>
</organism>
<reference evidence="3" key="1">
    <citation type="journal article" date="2019" name="Int. J. Syst. Evol. Microbiol.">
        <title>The Global Catalogue of Microorganisms (GCM) 10K type strain sequencing project: providing services to taxonomists for standard genome sequencing and annotation.</title>
        <authorList>
            <consortium name="The Broad Institute Genomics Platform"/>
            <consortium name="The Broad Institute Genome Sequencing Center for Infectious Disease"/>
            <person name="Wu L."/>
            <person name="Ma J."/>
        </authorList>
    </citation>
    <scope>NUCLEOTIDE SEQUENCE [LARGE SCALE GENOMIC DNA]</scope>
    <source>
        <strain evidence="3">NCAIM B.01391</strain>
    </source>
</reference>
<gene>
    <name evidence="2" type="ORF">ACFPOB_04180</name>
</gene>
<evidence type="ECO:0000313" key="3">
    <source>
        <dbReference type="Proteomes" id="UP001596053"/>
    </source>
</evidence>
<comment type="caution">
    <text evidence="2">The sequence shown here is derived from an EMBL/GenBank/DDBJ whole genome shotgun (WGS) entry which is preliminary data.</text>
</comment>
<name>A0ABW0IKG2_9HYPH</name>
<sequence>MRQPALRMPRPARIGDNGGPPLVEKKRKSDLGKGEIGRTFDWRFAHRKAWKKPREIALRRQERAEALGLTYEEYTLEVLERGYFPQESHVEMIVAKRPERRRDGGVVGQSLKGMRLKKK</sequence>
<evidence type="ECO:0000313" key="2">
    <source>
        <dbReference type="EMBL" id="MFC5418757.1"/>
    </source>
</evidence>
<accession>A0ABW0IKG2</accession>
<dbReference type="Proteomes" id="UP001596053">
    <property type="component" value="Unassembled WGS sequence"/>
</dbReference>
<evidence type="ECO:0000256" key="1">
    <source>
        <dbReference type="SAM" id="MobiDB-lite"/>
    </source>
</evidence>
<proteinExistence type="predicted"/>
<keyword evidence="3" id="KW-1185">Reference proteome</keyword>
<dbReference type="RefSeq" id="WP_377796136.1">
    <property type="nucleotide sequence ID" value="NZ_JBHSLW010000006.1"/>
</dbReference>
<dbReference type="EMBL" id="JBHSLW010000006">
    <property type="protein sequence ID" value="MFC5418757.1"/>
    <property type="molecule type" value="Genomic_DNA"/>
</dbReference>
<feature type="region of interest" description="Disordered" evidence="1">
    <location>
        <begin position="1"/>
        <end position="29"/>
    </location>
</feature>
<protein>
    <submittedName>
        <fullName evidence="2">Uncharacterized protein</fullName>
    </submittedName>
</protein>